<proteinExistence type="predicted"/>
<dbReference type="AlphaFoldDB" id="A0A0U3PT13"/>
<dbReference type="GO" id="GO:0030976">
    <property type="term" value="F:thiamine pyrophosphate binding"/>
    <property type="evidence" value="ECO:0007669"/>
    <property type="project" value="TreeGrafter"/>
</dbReference>
<dbReference type="GO" id="GO:0015846">
    <property type="term" value="P:polyamine transport"/>
    <property type="evidence" value="ECO:0007669"/>
    <property type="project" value="InterPro"/>
</dbReference>
<accession>A0A0U3PT13</accession>
<name>A0A0U3PT13_9HYPH</name>
<dbReference type="InterPro" id="IPR006311">
    <property type="entry name" value="TAT_signal"/>
</dbReference>
<organism evidence="3 4">
    <name type="scientific">Pannonibacter phragmitetus</name>
    <dbReference type="NCBI Taxonomy" id="121719"/>
    <lineage>
        <taxon>Bacteria</taxon>
        <taxon>Pseudomonadati</taxon>
        <taxon>Pseudomonadota</taxon>
        <taxon>Alphaproteobacteria</taxon>
        <taxon>Hyphomicrobiales</taxon>
        <taxon>Stappiaceae</taxon>
        <taxon>Pannonibacter</taxon>
    </lineage>
</organism>
<evidence type="ECO:0000256" key="2">
    <source>
        <dbReference type="ARBA" id="ARBA00022764"/>
    </source>
</evidence>
<sequence length="368" mass="40755">MTNDSNSGLSFRRRTLLKGLSGLALAPMITGFPNIVRAQEKKLRIGVYGGYFKDTFDAEIFPDFTADTGIAVESVGEPTGEVWLIQLEQAARAGRSPVDISMMAGVPVIRGANSGLWAPLDPARMPNLKYIKPELVQRDAKEQIAAIGAVGWYITLVTNTDVYPEEPKSWADMWDPKYKDSLGLLANVGNSYLLEVAAKVYFGGISHLDTDEGIREACAKVAELKPNVRLWYRDEAQFEQALKSGEIPMGQYFHDVTRLAVQDGFPVRSTMPVEGGIYDYGSWAVTKAAASSLDLAYVYMDYISQPSIQSKLARKLGSAPVVERDVTDLTDEEFDSVSSTIDPVRPHYEMQALKTDFINQIWTEMQQS</sequence>
<evidence type="ECO:0000256" key="1">
    <source>
        <dbReference type="ARBA" id="ARBA00022729"/>
    </source>
</evidence>
<dbReference type="PANTHER" id="PTHR30006:SF2">
    <property type="entry name" value="ABC TRANSPORTER SUBSTRATE-BINDING PROTEIN"/>
    <property type="match status" value="1"/>
</dbReference>
<evidence type="ECO:0000313" key="4">
    <source>
        <dbReference type="Proteomes" id="UP000064921"/>
    </source>
</evidence>
<dbReference type="Gene3D" id="3.40.190.10">
    <property type="entry name" value="Periplasmic binding protein-like II"/>
    <property type="match status" value="2"/>
</dbReference>
<dbReference type="InterPro" id="IPR001188">
    <property type="entry name" value="Sperm_putr-bd"/>
</dbReference>
<geneLocation type="plasmid" evidence="3 4">
    <name>p.p-1</name>
</geneLocation>
<keyword evidence="4" id="KW-1185">Reference proteome</keyword>
<dbReference type="GO" id="GO:0030975">
    <property type="term" value="F:thiamine binding"/>
    <property type="evidence" value="ECO:0007669"/>
    <property type="project" value="TreeGrafter"/>
</dbReference>
<gene>
    <name evidence="3" type="ORF">APZ00_24815</name>
</gene>
<dbReference type="PROSITE" id="PS51318">
    <property type="entry name" value="TAT"/>
    <property type="match status" value="1"/>
</dbReference>
<dbReference type="GO" id="GO:0030288">
    <property type="term" value="C:outer membrane-bounded periplasmic space"/>
    <property type="evidence" value="ECO:0007669"/>
    <property type="project" value="TreeGrafter"/>
</dbReference>
<protein>
    <submittedName>
        <fullName evidence="3">ABC transporter substrate-binding protein</fullName>
    </submittedName>
</protein>
<reference evidence="3 4" key="1">
    <citation type="submission" date="2015-10" db="EMBL/GenBank/DDBJ databases">
        <title>The world's first case of liver abscess caused by Pannonibacter phragmitetus.</title>
        <authorList>
            <person name="Ming D."/>
            <person name="Wang M."/>
            <person name="Zhou Y."/>
            <person name="Jiang T."/>
            <person name="Hu S."/>
        </authorList>
    </citation>
    <scope>NUCLEOTIDE SEQUENCE [LARGE SCALE GENOMIC DNA]</scope>
    <source>
        <strain evidence="3 4">31801</strain>
        <plasmid evidence="4">Plasmid p.p-1</plasmid>
    </source>
</reference>
<dbReference type="GO" id="GO:0019808">
    <property type="term" value="F:polyamine binding"/>
    <property type="evidence" value="ECO:0007669"/>
    <property type="project" value="InterPro"/>
</dbReference>
<keyword evidence="3" id="KW-0614">Plasmid</keyword>
<dbReference type="PRINTS" id="PR00909">
    <property type="entry name" value="SPERMDNBNDNG"/>
</dbReference>
<keyword evidence="2" id="KW-0574">Periplasm</keyword>
<dbReference type="EMBL" id="CP013069">
    <property type="protein sequence ID" value="ALV30461.1"/>
    <property type="molecule type" value="Genomic_DNA"/>
</dbReference>
<keyword evidence="1" id="KW-0732">Signal</keyword>
<dbReference type="SUPFAM" id="SSF53850">
    <property type="entry name" value="Periplasmic binding protein-like II"/>
    <property type="match status" value="1"/>
</dbReference>
<dbReference type="Pfam" id="PF13416">
    <property type="entry name" value="SBP_bac_8"/>
    <property type="match status" value="1"/>
</dbReference>
<dbReference type="GO" id="GO:0015888">
    <property type="term" value="P:thiamine transport"/>
    <property type="evidence" value="ECO:0007669"/>
    <property type="project" value="TreeGrafter"/>
</dbReference>
<evidence type="ECO:0000313" key="3">
    <source>
        <dbReference type="EMBL" id="ALV30461.1"/>
    </source>
</evidence>
<dbReference type="InterPro" id="IPR006059">
    <property type="entry name" value="SBP"/>
</dbReference>
<dbReference type="RefSeq" id="WP_058901006.1">
    <property type="nucleotide sequence ID" value="NZ_CP013069.1"/>
</dbReference>
<dbReference type="Proteomes" id="UP000064921">
    <property type="component" value="Plasmid p.p-1"/>
</dbReference>
<dbReference type="KEGG" id="pphr:APZ00_24815"/>
<dbReference type="PANTHER" id="PTHR30006">
    <property type="entry name" value="THIAMINE-BINDING PERIPLASMIC PROTEIN-RELATED"/>
    <property type="match status" value="1"/>
</dbReference>